<keyword evidence="6" id="KW-0479">Metal-binding</keyword>
<gene>
    <name evidence="6" type="primary">nfi</name>
    <name evidence="7" type="ORF">COW36_22035</name>
</gene>
<dbReference type="Gene3D" id="3.30.2170.10">
    <property type="entry name" value="archaeoglobus fulgidus dsm 4304 superfamily"/>
    <property type="match status" value="1"/>
</dbReference>
<evidence type="ECO:0000256" key="2">
    <source>
        <dbReference type="ARBA" id="ARBA00022490"/>
    </source>
</evidence>
<dbReference type="AlphaFoldDB" id="A0A2M7FY84"/>
<evidence type="ECO:0000256" key="5">
    <source>
        <dbReference type="ARBA" id="ARBA00022801"/>
    </source>
</evidence>
<dbReference type="GO" id="GO:0005737">
    <property type="term" value="C:cytoplasm"/>
    <property type="evidence" value="ECO:0007669"/>
    <property type="project" value="UniProtKB-SubCell"/>
</dbReference>
<dbReference type="CDD" id="cd06559">
    <property type="entry name" value="Endonuclease_V"/>
    <property type="match status" value="1"/>
</dbReference>
<dbReference type="GO" id="GO:0000287">
    <property type="term" value="F:magnesium ion binding"/>
    <property type="evidence" value="ECO:0007669"/>
    <property type="project" value="UniProtKB-UniRule"/>
</dbReference>
<organism evidence="7 8">
    <name type="scientific">bacterium (Candidatus Blackallbacteria) CG17_big_fil_post_rev_8_21_14_2_50_48_46</name>
    <dbReference type="NCBI Taxonomy" id="2014261"/>
    <lineage>
        <taxon>Bacteria</taxon>
        <taxon>Candidatus Blackallbacteria</taxon>
    </lineage>
</organism>
<proteinExistence type="inferred from homology"/>
<feature type="binding site" evidence="6">
    <location>
        <position position="114"/>
    </location>
    <ligand>
        <name>Mg(2+)</name>
        <dbReference type="ChEBI" id="CHEBI:18420"/>
    </ligand>
</feature>
<reference evidence="7 8" key="1">
    <citation type="submission" date="2017-09" db="EMBL/GenBank/DDBJ databases">
        <title>Depth-based differentiation of microbial function through sediment-hosted aquifers and enrichment of novel symbionts in the deep terrestrial subsurface.</title>
        <authorList>
            <person name="Probst A.J."/>
            <person name="Ladd B."/>
            <person name="Jarett J.K."/>
            <person name="Geller-Mcgrath D.E."/>
            <person name="Sieber C.M."/>
            <person name="Emerson J.B."/>
            <person name="Anantharaman K."/>
            <person name="Thomas B.C."/>
            <person name="Malmstrom R."/>
            <person name="Stieglmeier M."/>
            <person name="Klingl A."/>
            <person name="Woyke T."/>
            <person name="Ryan C.M."/>
            <person name="Banfield J.F."/>
        </authorList>
    </citation>
    <scope>NUCLEOTIDE SEQUENCE [LARGE SCALE GENOMIC DNA]</scope>
    <source>
        <strain evidence="7">CG17_big_fil_post_rev_8_21_14_2_50_48_46</strain>
    </source>
</reference>
<dbReference type="Pfam" id="PF04493">
    <property type="entry name" value="Endonuclease_5"/>
    <property type="match status" value="1"/>
</dbReference>
<dbReference type="PANTHER" id="PTHR28511:SF1">
    <property type="entry name" value="ENDONUCLEASE V"/>
    <property type="match status" value="1"/>
</dbReference>
<keyword evidence="4 6" id="KW-0255">Endonuclease</keyword>
<evidence type="ECO:0000256" key="3">
    <source>
        <dbReference type="ARBA" id="ARBA00022722"/>
    </source>
</evidence>
<dbReference type="EMBL" id="PFFQ01000061">
    <property type="protein sequence ID" value="PIW14298.1"/>
    <property type="molecule type" value="Genomic_DNA"/>
</dbReference>
<dbReference type="GO" id="GO:0043737">
    <property type="term" value="F:deoxyribonuclease V activity"/>
    <property type="evidence" value="ECO:0007669"/>
    <property type="project" value="UniProtKB-UniRule"/>
</dbReference>
<evidence type="ECO:0000313" key="8">
    <source>
        <dbReference type="Proteomes" id="UP000231019"/>
    </source>
</evidence>
<keyword evidence="6" id="KW-0227">DNA damage</keyword>
<feature type="site" description="Interaction with target DNA" evidence="6">
    <location>
        <position position="84"/>
    </location>
</feature>
<accession>A0A2M7FY84</accession>
<comment type="cofactor">
    <cofactor evidence="6">
        <name>Mg(2+)</name>
        <dbReference type="ChEBI" id="CHEBI:18420"/>
    </cofactor>
</comment>
<evidence type="ECO:0000256" key="4">
    <source>
        <dbReference type="ARBA" id="ARBA00022759"/>
    </source>
</evidence>
<keyword evidence="6" id="KW-0460">Magnesium</keyword>
<comment type="caution">
    <text evidence="7">The sequence shown here is derived from an EMBL/GenBank/DDBJ whole genome shotgun (WGS) entry which is preliminary data.</text>
</comment>
<dbReference type="GO" id="GO:0003727">
    <property type="term" value="F:single-stranded RNA binding"/>
    <property type="evidence" value="ECO:0007669"/>
    <property type="project" value="TreeGrafter"/>
</dbReference>
<dbReference type="GO" id="GO:0006281">
    <property type="term" value="P:DNA repair"/>
    <property type="evidence" value="ECO:0007669"/>
    <property type="project" value="UniProtKB-UniRule"/>
</dbReference>
<name>A0A2M7FY84_9BACT</name>
<feature type="binding site" evidence="6">
    <location>
        <position position="46"/>
    </location>
    <ligand>
        <name>Mg(2+)</name>
        <dbReference type="ChEBI" id="CHEBI:18420"/>
    </ligand>
</feature>
<dbReference type="EC" id="3.1.21.7" evidence="6"/>
<evidence type="ECO:0000256" key="6">
    <source>
        <dbReference type="HAMAP-Rule" id="MF_00801"/>
    </source>
</evidence>
<comment type="function">
    <text evidence="6">DNA repair enzyme involved in the repair of deaminated bases. Selectively cleaves double-stranded DNA at the second phosphodiester bond 3' to a deoxyinosine leaving behind the intact lesion on the nicked DNA.</text>
</comment>
<dbReference type="HAMAP" id="MF_00801">
    <property type="entry name" value="Endonuclease_5"/>
    <property type="match status" value="1"/>
</dbReference>
<dbReference type="GO" id="GO:0016891">
    <property type="term" value="F:RNA endonuclease activity producing 5'-phosphomonoesters, hydrolytic mechanism"/>
    <property type="evidence" value="ECO:0007669"/>
    <property type="project" value="TreeGrafter"/>
</dbReference>
<dbReference type="PANTHER" id="PTHR28511">
    <property type="entry name" value="ENDONUCLEASE V"/>
    <property type="match status" value="1"/>
</dbReference>
<keyword evidence="3 6" id="KW-0540">Nuclease</keyword>
<comment type="similarity">
    <text evidence="6">Belongs to the endonuclease V family.</text>
</comment>
<protein>
    <recommendedName>
        <fullName evidence="6">Endonuclease V</fullName>
        <ecNumber evidence="6">3.1.21.7</ecNumber>
    </recommendedName>
    <alternativeName>
        <fullName evidence="6">Deoxyinosine 3'endonuclease</fullName>
    </alternativeName>
    <alternativeName>
        <fullName evidence="6">Deoxyribonuclease V</fullName>
        <shortName evidence="6">DNase V</shortName>
    </alternativeName>
</protein>
<comment type="subcellular location">
    <subcellularLocation>
        <location evidence="1 6">Cytoplasm</location>
    </subcellularLocation>
</comment>
<comment type="catalytic activity">
    <reaction evidence="6">
        <text>Endonucleolytic cleavage at apurinic or apyrimidinic sites to products with a 5'-phosphate.</text>
        <dbReference type="EC" id="3.1.21.7"/>
    </reaction>
</comment>
<dbReference type="InterPro" id="IPR007581">
    <property type="entry name" value="Endonuclease-V"/>
</dbReference>
<evidence type="ECO:0000256" key="1">
    <source>
        <dbReference type="ARBA" id="ARBA00004496"/>
    </source>
</evidence>
<dbReference type="Proteomes" id="UP000231019">
    <property type="component" value="Unassembled WGS sequence"/>
</dbReference>
<sequence>MPELKFHLNPDWNLSLEEALAFQSDGAEKVCLSDAFSEIQTVAGVDIAYAKDSELLIAGGVVLHAQTLEVLEKAYYVGNSVFPYQPGLFSFREVPPLLKALEQLSCLPDLIVCDGHGRAHPRRFGLASHLGLLLDIPTIGCGKTPLLKPEYEPGPERGARSPVQLNGETVGVALRTQPAIRPVYVSVGHRISLETACDWILRLSERYRQPETTRQANSYVNQLRQAGLKI</sequence>
<keyword evidence="2 6" id="KW-0963">Cytoplasm</keyword>
<keyword evidence="5 6" id="KW-0378">Hydrolase</keyword>
<keyword evidence="6" id="KW-0234">DNA repair</keyword>
<evidence type="ECO:0000313" key="7">
    <source>
        <dbReference type="EMBL" id="PIW14298.1"/>
    </source>
</evidence>